<keyword evidence="2" id="KW-1185">Reference proteome</keyword>
<evidence type="ECO:0000313" key="1">
    <source>
        <dbReference type="EMBL" id="AEI93007.1"/>
    </source>
</evidence>
<protein>
    <submittedName>
        <fullName evidence="1">Uncharacterized protein</fullName>
    </submittedName>
</protein>
<sequence>MIASLPMYETPHTRAAHDIYWQAIRDTYGRGPKHLSRDLDPHDCWERHDLVLSQTCGLPYRSGLHASVLLVGTPDYGVADCPPGYYRSHFIVRSSDERMQITDFAGARFARNDVRSQSGWAAAEQHLIDHKAGFSFATNCVDTRAHRASAEAVSTGMADIAAIDAVTWALLERDTDLTAALRVLVSTAPTPGLPYICARGQDPQALFGAISKSVAGLEPHIRAALMIKNIVHIPASAYLAVPLPPTSG</sequence>
<dbReference type="Proteomes" id="UP000001353">
    <property type="component" value="Chromosome"/>
</dbReference>
<evidence type="ECO:0000313" key="2">
    <source>
        <dbReference type="Proteomes" id="UP000001353"/>
    </source>
</evidence>
<gene>
    <name evidence="1" type="ordered locus">RLO149_c009960</name>
</gene>
<dbReference type="EMBL" id="CP002623">
    <property type="protein sequence ID" value="AEI93007.1"/>
    <property type="molecule type" value="Genomic_DNA"/>
</dbReference>
<organism evidence="1 2">
    <name type="scientific">Roseobacter litoralis (strain ATCC 49566 / DSM 6996 / JCM 21268 / NBRC 15278 / OCh 149)</name>
    <dbReference type="NCBI Taxonomy" id="391595"/>
    <lineage>
        <taxon>Bacteria</taxon>
        <taxon>Pseudomonadati</taxon>
        <taxon>Pseudomonadota</taxon>
        <taxon>Alphaproteobacteria</taxon>
        <taxon>Rhodobacterales</taxon>
        <taxon>Roseobacteraceae</taxon>
        <taxon>Roseobacter</taxon>
    </lineage>
</organism>
<dbReference type="PANTHER" id="PTHR35841">
    <property type="entry name" value="PHOSPHONATES-BINDING PERIPLASMIC PROTEIN"/>
    <property type="match status" value="1"/>
</dbReference>
<dbReference type="STRING" id="391595.RLO149_c009960"/>
<proteinExistence type="predicted"/>
<dbReference type="PANTHER" id="PTHR35841:SF1">
    <property type="entry name" value="PHOSPHONATES-BINDING PERIPLASMIC PROTEIN"/>
    <property type="match status" value="1"/>
</dbReference>
<reference evidence="1 2" key="1">
    <citation type="journal article" date="2011" name="BMC Genomics">
        <title>Comparative genome analysis and genome-guided physiological analysis of Roseobacter litoralis.</title>
        <authorList>
            <person name="Kalhoefer D."/>
            <person name="Thole S."/>
            <person name="Voget S."/>
            <person name="Lehmann R."/>
            <person name="Liesegang H."/>
            <person name="Wollher A."/>
            <person name="Daniel R."/>
            <person name="Simon M."/>
            <person name="Brinkhoff T."/>
        </authorList>
    </citation>
    <scope>NUCLEOTIDE SEQUENCE [LARGE SCALE GENOMIC DNA]</scope>
    <source>
        <strain evidence="2">ATCC 49566 / DSM 6996 / JCM 21268 / NBRC 15278 / OCh 149</strain>
    </source>
</reference>
<dbReference type="OrthoDB" id="7353682at2"/>
<dbReference type="HOGENOM" id="CLU_051472_8_1_5"/>
<dbReference type="AlphaFoldDB" id="F7ZAK7"/>
<dbReference type="Gene3D" id="3.40.190.10">
    <property type="entry name" value="Periplasmic binding protein-like II"/>
    <property type="match status" value="1"/>
</dbReference>
<dbReference type="SUPFAM" id="SSF53850">
    <property type="entry name" value="Periplasmic binding protein-like II"/>
    <property type="match status" value="1"/>
</dbReference>
<dbReference type="eggNOG" id="COG3221">
    <property type="taxonomic scope" value="Bacteria"/>
</dbReference>
<accession>F7ZAK7</accession>
<name>F7ZAK7_ROSLO</name>
<dbReference type="Pfam" id="PF12974">
    <property type="entry name" value="Phosphonate-bd"/>
    <property type="match status" value="1"/>
</dbReference>
<dbReference type="KEGG" id="rli:RLO149_c009960"/>